<dbReference type="PROSITE" id="PS00086">
    <property type="entry name" value="CYTOCHROME_P450"/>
    <property type="match status" value="1"/>
</dbReference>
<dbReference type="PRINTS" id="PR00463">
    <property type="entry name" value="EP450I"/>
</dbReference>
<keyword evidence="5 7" id="KW-0503">Monooxygenase</keyword>
<comment type="similarity">
    <text evidence="1 7">Belongs to the cytochrome P450 family.</text>
</comment>
<name>A0AA43QXG9_9LECA</name>
<evidence type="ECO:0008006" key="10">
    <source>
        <dbReference type="Google" id="ProtNLM"/>
    </source>
</evidence>
<evidence type="ECO:0000313" key="8">
    <source>
        <dbReference type="EMBL" id="MDI1492728.1"/>
    </source>
</evidence>
<sequence length="414" mass="46482">MRNDYNNRLRAISKHFLVGSGLSNVAPLQRAAGTQLVYSILESGNDWTEQLKFWGLSTPVAMMSGAPVENFVRDFGKQWIDDYWLSQELWAEMLDPTNQVNVFPALRWVPSVFAKWKRRAPVARKYLTEAYKGLMNQSIKSLERHGGSFNSLSIIPKLLRESPSLANAHEDMEMTTFMGGIFDAAVGSSVMSFQTLILALAAHPEAQRRAQAEIDDGFGRDNPLPEHMDTGKLRYVNACVLEAQRWRPLGAFAVGPFGLPRKSVVDEEVLGYHIPKGSSILINQWTIAHDPDFYEEPTCYNPDRFFRDPVGAKKGVKQEGRKALYTFGAGRRECAGKDFALQNIRIALSLILWAFDIVPDGPLDVDAQKGFTPAIAMIPIPFKVKFVPRKGKKALLEEKRRADIMFSEMLGKEA</sequence>
<evidence type="ECO:0000256" key="3">
    <source>
        <dbReference type="ARBA" id="ARBA00023002"/>
    </source>
</evidence>
<dbReference type="GO" id="GO:0004497">
    <property type="term" value="F:monooxygenase activity"/>
    <property type="evidence" value="ECO:0007669"/>
    <property type="project" value="UniProtKB-KW"/>
</dbReference>
<evidence type="ECO:0000313" key="9">
    <source>
        <dbReference type="Proteomes" id="UP001161017"/>
    </source>
</evidence>
<evidence type="ECO:0000256" key="1">
    <source>
        <dbReference type="ARBA" id="ARBA00010617"/>
    </source>
</evidence>
<dbReference type="PRINTS" id="PR00385">
    <property type="entry name" value="P450"/>
</dbReference>
<dbReference type="Pfam" id="PF00067">
    <property type="entry name" value="p450"/>
    <property type="match status" value="1"/>
</dbReference>
<dbReference type="Gene3D" id="1.10.630.10">
    <property type="entry name" value="Cytochrome P450"/>
    <property type="match status" value="1"/>
</dbReference>
<dbReference type="SUPFAM" id="SSF48264">
    <property type="entry name" value="Cytochrome P450"/>
    <property type="match status" value="1"/>
</dbReference>
<keyword evidence="6 7" id="KW-0349">Heme</keyword>
<reference evidence="8" key="1">
    <citation type="journal article" date="2023" name="Genome Biol. Evol.">
        <title>First Whole Genome Sequence and Flow Cytometry Genome Size Data for the Lichen-Forming Fungus Ramalina farinacea (Ascomycota).</title>
        <authorList>
            <person name="Llewellyn T."/>
            <person name="Mian S."/>
            <person name="Hill R."/>
            <person name="Leitch I.J."/>
            <person name="Gaya E."/>
        </authorList>
    </citation>
    <scope>NUCLEOTIDE SEQUENCE</scope>
    <source>
        <strain evidence="8">LIQ254RAFAR</strain>
    </source>
</reference>
<accession>A0AA43QXG9</accession>
<evidence type="ECO:0000256" key="2">
    <source>
        <dbReference type="ARBA" id="ARBA00022723"/>
    </source>
</evidence>
<keyword evidence="3 7" id="KW-0560">Oxidoreductase</keyword>
<dbReference type="PANTHER" id="PTHR46300:SF2">
    <property type="entry name" value="CYTOCHROME P450 MONOOXYGENASE ALNH-RELATED"/>
    <property type="match status" value="1"/>
</dbReference>
<dbReference type="GO" id="GO:0016705">
    <property type="term" value="F:oxidoreductase activity, acting on paired donors, with incorporation or reduction of molecular oxygen"/>
    <property type="evidence" value="ECO:0007669"/>
    <property type="project" value="InterPro"/>
</dbReference>
<evidence type="ECO:0000256" key="4">
    <source>
        <dbReference type="ARBA" id="ARBA00023004"/>
    </source>
</evidence>
<dbReference type="EMBL" id="JAPUFD010000021">
    <property type="protein sequence ID" value="MDI1492728.1"/>
    <property type="molecule type" value="Genomic_DNA"/>
</dbReference>
<gene>
    <name evidence="8" type="ORF">OHK93_004510</name>
</gene>
<dbReference type="InterPro" id="IPR001128">
    <property type="entry name" value="Cyt_P450"/>
</dbReference>
<keyword evidence="2 6" id="KW-0479">Metal-binding</keyword>
<feature type="binding site" description="axial binding residue" evidence="6">
    <location>
        <position position="334"/>
    </location>
    <ligand>
        <name>heme</name>
        <dbReference type="ChEBI" id="CHEBI:30413"/>
    </ligand>
    <ligandPart>
        <name>Fe</name>
        <dbReference type="ChEBI" id="CHEBI:18248"/>
    </ligandPart>
</feature>
<keyword evidence="4 6" id="KW-0408">Iron</keyword>
<organism evidence="8 9">
    <name type="scientific">Ramalina farinacea</name>
    <dbReference type="NCBI Taxonomy" id="258253"/>
    <lineage>
        <taxon>Eukaryota</taxon>
        <taxon>Fungi</taxon>
        <taxon>Dikarya</taxon>
        <taxon>Ascomycota</taxon>
        <taxon>Pezizomycotina</taxon>
        <taxon>Lecanoromycetes</taxon>
        <taxon>OSLEUM clade</taxon>
        <taxon>Lecanoromycetidae</taxon>
        <taxon>Lecanorales</taxon>
        <taxon>Lecanorineae</taxon>
        <taxon>Ramalinaceae</taxon>
        <taxon>Ramalina</taxon>
    </lineage>
</organism>
<keyword evidence="9" id="KW-1185">Reference proteome</keyword>
<evidence type="ECO:0000256" key="7">
    <source>
        <dbReference type="RuleBase" id="RU000461"/>
    </source>
</evidence>
<dbReference type="InterPro" id="IPR050364">
    <property type="entry name" value="Cytochrome_P450_fung"/>
</dbReference>
<dbReference type="PANTHER" id="PTHR46300">
    <property type="entry name" value="P450, PUTATIVE (EUROFUNG)-RELATED-RELATED"/>
    <property type="match status" value="1"/>
</dbReference>
<dbReference type="InterPro" id="IPR017972">
    <property type="entry name" value="Cyt_P450_CS"/>
</dbReference>
<dbReference type="GO" id="GO:0020037">
    <property type="term" value="F:heme binding"/>
    <property type="evidence" value="ECO:0007669"/>
    <property type="project" value="InterPro"/>
</dbReference>
<dbReference type="AlphaFoldDB" id="A0AA43QXG9"/>
<protein>
    <recommendedName>
        <fullName evidence="10">Cytochrome P450</fullName>
    </recommendedName>
</protein>
<comment type="caution">
    <text evidence="8">The sequence shown here is derived from an EMBL/GenBank/DDBJ whole genome shotgun (WGS) entry which is preliminary data.</text>
</comment>
<dbReference type="InterPro" id="IPR036396">
    <property type="entry name" value="Cyt_P450_sf"/>
</dbReference>
<dbReference type="GO" id="GO:0005506">
    <property type="term" value="F:iron ion binding"/>
    <property type="evidence" value="ECO:0007669"/>
    <property type="project" value="InterPro"/>
</dbReference>
<comment type="cofactor">
    <cofactor evidence="6">
        <name>heme</name>
        <dbReference type="ChEBI" id="CHEBI:30413"/>
    </cofactor>
</comment>
<dbReference type="Proteomes" id="UP001161017">
    <property type="component" value="Unassembled WGS sequence"/>
</dbReference>
<proteinExistence type="inferred from homology"/>
<evidence type="ECO:0000256" key="5">
    <source>
        <dbReference type="ARBA" id="ARBA00023033"/>
    </source>
</evidence>
<evidence type="ECO:0000256" key="6">
    <source>
        <dbReference type="PIRSR" id="PIRSR602401-1"/>
    </source>
</evidence>
<dbReference type="InterPro" id="IPR002401">
    <property type="entry name" value="Cyt_P450_E_grp-I"/>
</dbReference>